<dbReference type="CDD" id="cd01428">
    <property type="entry name" value="ADK"/>
    <property type="match status" value="1"/>
</dbReference>
<comment type="similarity">
    <text evidence="4">Belongs to the adenylate kinase family.</text>
</comment>
<dbReference type="SUPFAM" id="SSF52540">
    <property type="entry name" value="P-loop containing nucleoside triphosphate hydrolases"/>
    <property type="match status" value="1"/>
</dbReference>
<proteinExistence type="inferred from homology"/>
<sequence>MEEKLKKTKIIFVVGGPGSGKGTQCEKIVQKYGYTHLSTGDLLRAEVSSGSARGKMLSEIMEKGQLVPLVSEPRRGRGQWGD</sequence>
<dbReference type="PRINTS" id="PR00094">
    <property type="entry name" value="ADENYLTKNASE"/>
</dbReference>
<dbReference type="Proteomes" id="UP000515202">
    <property type="component" value="Unplaced"/>
</dbReference>
<dbReference type="GO" id="GO:0019205">
    <property type="term" value="F:nucleobase-containing compound kinase activity"/>
    <property type="evidence" value="ECO:0007669"/>
    <property type="project" value="InterPro"/>
</dbReference>
<evidence type="ECO:0000313" key="6">
    <source>
        <dbReference type="RefSeq" id="XP_011385107.2"/>
    </source>
</evidence>
<dbReference type="OrthoDB" id="442176at2759"/>
<feature type="non-terminal residue" evidence="6">
    <location>
        <position position="82"/>
    </location>
</feature>
<keyword evidence="5" id="KW-1185">Reference proteome</keyword>
<dbReference type="InterPro" id="IPR027417">
    <property type="entry name" value="P-loop_NTPase"/>
</dbReference>
<dbReference type="GeneID" id="105310662"/>
<dbReference type="AlphaFoldDB" id="A0A6P3RQR2"/>
<dbReference type="PANTHER" id="PTHR23359">
    <property type="entry name" value="NUCLEOTIDE KINASE"/>
    <property type="match status" value="1"/>
</dbReference>
<evidence type="ECO:0000256" key="3">
    <source>
        <dbReference type="ARBA" id="ARBA00022777"/>
    </source>
</evidence>
<gene>
    <name evidence="6" type="primary">LOC105310662</name>
</gene>
<name>A0A6P3RQR2_PTEVA</name>
<dbReference type="Gene3D" id="3.40.50.300">
    <property type="entry name" value="P-loop containing nucleotide triphosphate hydrolases"/>
    <property type="match status" value="1"/>
</dbReference>
<evidence type="ECO:0000256" key="2">
    <source>
        <dbReference type="ARBA" id="ARBA00022741"/>
    </source>
</evidence>
<protein>
    <submittedName>
        <fullName evidence="6">Adenylate kinase isoenzyme 1-like</fullName>
    </submittedName>
</protein>
<dbReference type="RefSeq" id="XP_011385107.2">
    <property type="nucleotide sequence ID" value="XM_011386805.2"/>
</dbReference>
<dbReference type="KEGG" id="pvp:105310662"/>
<accession>A0A6P3RQR2</accession>
<keyword evidence="2" id="KW-0547">Nucleotide-binding</keyword>
<keyword evidence="1 4" id="KW-0808">Transferase</keyword>
<reference evidence="6" key="1">
    <citation type="submission" date="2025-08" db="UniProtKB">
        <authorList>
            <consortium name="RefSeq"/>
        </authorList>
    </citation>
    <scope>IDENTIFICATION</scope>
    <source>
        <tissue evidence="6">Kidney</tissue>
    </source>
</reference>
<dbReference type="GO" id="GO:0006139">
    <property type="term" value="P:nucleobase-containing compound metabolic process"/>
    <property type="evidence" value="ECO:0007669"/>
    <property type="project" value="InterPro"/>
</dbReference>
<dbReference type="GO" id="GO:0005524">
    <property type="term" value="F:ATP binding"/>
    <property type="evidence" value="ECO:0007669"/>
    <property type="project" value="InterPro"/>
</dbReference>
<dbReference type="InterPro" id="IPR000850">
    <property type="entry name" value="Adenylat/UMP-CMP_kin"/>
</dbReference>
<keyword evidence="3 4" id="KW-0418">Kinase</keyword>
<evidence type="ECO:0000313" key="5">
    <source>
        <dbReference type="Proteomes" id="UP000515202"/>
    </source>
</evidence>
<evidence type="ECO:0000256" key="1">
    <source>
        <dbReference type="ARBA" id="ARBA00022679"/>
    </source>
</evidence>
<dbReference type="Pfam" id="PF00406">
    <property type="entry name" value="ADK"/>
    <property type="match status" value="1"/>
</dbReference>
<evidence type="ECO:0000256" key="4">
    <source>
        <dbReference type="RuleBase" id="RU003330"/>
    </source>
</evidence>
<organism evidence="5 6">
    <name type="scientific">Pteropus vampyrus</name>
    <name type="common">Large flying fox</name>
    <dbReference type="NCBI Taxonomy" id="132908"/>
    <lineage>
        <taxon>Eukaryota</taxon>
        <taxon>Metazoa</taxon>
        <taxon>Chordata</taxon>
        <taxon>Craniata</taxon>
        <taxon>Vertebrata</taxon>
        <taxon>Euteleostomi</taxon>
        <taxon>Mammalia</taxon>
        <taxon>Eutheria</taxon>
        <taxon>Laurasiatheria</taxon>
        <taxon>Chiroptera</taxon>
        <taxon>Yinpterochiroptera</taxon>
        <taxon>Pteropodoidea</taxon>
        <taxon>Pteropodidae</taxon>
        <taxon>Pteropodinae</taxon>
        <taxon>Pteropus</taxon>
    </lineage>
</organism>